<evidence type="ECO:0000256" key="9">
    <source>
        <dbReference type="ARBA" id="ARBA00046247"/>
    </source>
</evidence>
<protein>
    <recommendedName>
        <fullName evidence="2">Pre-mRNA-processing factor 6</fullName>
    </recommendedName>
    <alternativeName>
        <fullName evidence="8">PRP6 homolog</fullName>
    </alternativeName>
    <alternativeName>
        <fullName evidence="7">U5 snRNP-associated 102 kDa protein</fullName>
    </alternativeName>
</protein>
<dbReference type="Pfam" id="PF06424">
    <property type="entry name" value="PRP1_N"/>
    <property type="match status" value="1"/>
</dbReference>
<dbReference type="PANTHER" id="PTHR11246">
    <property type="entry name" value="PRE-MRNA SPLICING FACTOR"/>
    <property type="match status" value="1"/>
</dbReference>
<evidence type="ECO:0000256" key="10">
    <source>
        <dbReference type="PROSITE-ProRule" id="PRU00339"/>
    </source>
</evidence>
<dbReference type="SMART" id="SM00028">
    <property type="entry name" value="TPR"/>
    <property type="match status" value="3"/>
</dbReference>
<evidence type="ECO:0000256" key="3">
    <source>
        <dbReference type="ARBA" id="ARBA00022664"/>
    </source>
</evidence>
<organism evidence="13 14">
    <name type="scientific">Oikopleura dioica</name>
    <name type="common">Tunicate</name>
    <dbReference type="NCBI Taxonomy" id="34765"/>
    <lineage>
        <taxon>Eukaryota</taxon>
        <taxon>Metazoa</taxon>
        <taxon>Chordata</taxon>
        <taxon>Tunicata</taxon>
        <taxon>Appendicularia</taxon>
        <taxon>Copelata</taxon>
        <taxon>Oikopleuridae</taxon>
        <taxon>Oikopleura</taxon>
    </lineage>
</organism>
<evidence type="ECO:0000256" key="7">
    <source>
        <dbReference type="ARBA" id="ARBA00031070"/>
    </source>
</evidence>
<evidence type="ECO:0000256" key="6">
    <source>
        <dbReference type="ARBA" id="ARBA00023242"/>
    </source>
</evidence>
<evidence type="ECO:0000256" key="2">
    <source>
        <dbReference type="ARBA" id="ARBA00020235"/>
    </source>
</evidence>
<sequence>MENIDGVKRKQKPFLGQKAPVGYVPGLGRGATGFTTRSDIGPARDISDPTDDRHAAPGERTVGDQLRKQLLEGKLKIDQRRTDSDEEDLNDTNFDEFNGYMNINLFRGSTYDKDDKEADEIYESIDSKMDERRKIYREKKEQEMLQKYRDERPKIQEQFSDLKRELKGVSHDEWINIPEVGDGRNRKQRGFGRYDKETPIPDSLINMQRNLTQITNTLDKNVQGGTATSLTGELDMERLGKARNQIMDVKLKQVSDSVSGQTVVDPTGYLTDMQSMLPSYNGDIQDVRKARLLLKSVRETNPKQPQAWIGSARLEEVVGRLAEARVLIMQGTDKCPKSEDVWLEASRLAPADQAKKIFAAAVAEIPNSVRIWCAAANLEKEKKAKRRVYQKALENIPNAVRLWKAAVELEEIDDAKELLTRAVECCPSSAELWLALAKLETYDNARKVLNKARATIPTDKSIWITAAKLEEANGKSERCAIVIKRALEALRANAVELTREEWIKEAEKSEKAGAPATAQAIINAIIGEGIEEEDRKHIWMTDADECIANQSIHCARAIYAYALDEFKNKKSIWLRAAFLEKQYGTKESYDNMLERAVKACPREEKLWLMGAKSKWQQGDIRSARGILEQAFESNQQSEEIWLAAVKLESENNELLRARQILARARTSASSPRVMMKSAKLEWCLGELENAISLLDEGLAKYSKFDKLWMMKGTIFLQMKDAHAARKAFAKGIEHCKDSKPLWILLADLEEGEGNPVKARSVLERARLKNPASPELWKRAIELEKRVSGNEIADRLLSRAMQECAASGSLWAEAIECASRPARKTKSIDALKKCEHDPQVLLAVARMFWSERRINKAREWFKKCTKIDPDFGDGWAFRRRFEDAHGTEAQLQEVTISCAKAEPKHGERWCKISKDINNWRLKTADILPLVADRCPITF</sequence>
<feature type="compositionally biased region" description="Basic and acidic residues" evidence="11">
    <location>
        <begin position="45"/>
        <end position="61"/>
    </location>
</feature>
<dbReference type="EMBL" id="OU015567">
    <property type="protein sequence ID" value="CAG5113504.1"/>
    <property type="molecule type" value="Genomic_DNA"/>
</dbReference>
<dbReference type="PROSITE" id="PS50005">
    <property type="entry name" value="TPR"/>
    <property type="match status" value="1"/>
</dbReference>
<comment type="subcellular location">
    <subcellularLocation>
        <location evidence="1">Nucleus</location>
    </subcellularLocation>
</comment>
<evidence type="ECO:0000256" key="5">
    <source>
        <dbReference type="ARBA" id="ARBA00023187"/>
    </source>
</evidence>
<dbReference type="SUPFAM" id="SSF48452">
    <property type="entry name" value="TPR-like"/>
    <property type="match status" value="3"/>
</dbReference>
<keyword evidence="3" id="KW-0507">mRNA processing</keyword>
<accession>A0ABN7T7B6</accession>
<dbReference type="Proteomes" id="UP001158576">
    <property type="component" value="Chromosome 2"/>
</dbReference>
<evidence type="ECO:0000256" key="1">
    <source>
        <dbReference type="ARBA" id="ARBA00004123"/>
    </source>
</evidence>
<keyword evidence="5" id="KW-0508">mRNA splicing</keyword>
<name>A0ABN7T7B6_OIKDI</name>
<dbReference type="InterPro" id="IPR019734">
    <property type="entry name" value="TPR_rpt"/>
</dbReference>
<dbReference type="Pfam" id="PF13432">
    <property type="entry name" value="TPR_16"/>
    <property type="match status" value="1"/>
</dbReference>
<dbReference type="Pfam" id="PF13428">
    <property type="entry name" value="TPR_14"/>
    <property type="match status" value="1"/>
</dbReference>
<feature type="domain" description="PRP1 splicing factor N-terminal" evidence="12">
    <location>
        <begin position="19"/>
        <end position="186"/>
    </location>
</feature>
<dbReference type="SMART" id="SM00386">
    <property type="entry name" value="HAT"/>
    <property type="match status" value="11"/>
</dbReference>
<keyword evidence="14" id="KW-1185">Reference proteome</keyword>
<evidence type="ECO:0000256" key="11">
    <source>
        <dbReference type="SAM" id="MobiDB-lite"/>
    </source>
</evidence>
<feature type="repeat" description="TPR" evidence="10">
    <location>
        <begin position="837"/>
        <end position="870"/>
    </location>
</feature>
<dbReference type="Gene3D" id="1.25.40.10">
    <property type="entry name" value="Tetratricopeptide repeat domain"/>
    <property type="match status" value="4"/>
</dbReference>
<dbReference type="InterPro" id="IPR045075">
    <property type="entry name" value="Syf1-like"/>
</dbReference>
<feature type="region of interest" description="Disordered" evidence="11">
    <location>
        <begin position="1"/>
        <end position="61"/>
    </location>
</feature>
<dbReference type="PANTHER" id="PTHR11246:SF1">
    <property type="entry name" value="PRE-MRNA-PROCESSING FACTOR 6"/>
    <property type="match status" value="1"/>
</dbReference>
<evidence type="ECO:0000313" key="13">
    <source>
        <dbReference type="EMBL" id="CAG5113504.1"/>
    </source>
</evidence>
<gene>
    <name evidence="13" type="ORF">OKIOD_LOCUS16373</name>
</gene>
<keyword evidence="6" id="KW-0539">Nucleus</keyword>
<evidence type="ECO:0000313" key="14">
    <source>
        <dbReference type="Proteomes" id="UP001158576"/>
    </source>
</evidence>
<reference evidence="13 14" key="1">
    <citation type="submission" date="2021-04" db="EMBL/GenBank/DDBJ databases">
        <authorList>
            <person name="Bliznina A."/>
        </authorList>
    </citation>
    <scope>NUCLEOTIDE SEQUENCE [LARGE SCALE GENOMIC DNA]</scope>
</reference>
<dbReference type="InterPro" id="IPR010491">
    <property type="entry name" value="PRP1_N"/>
</dbReference>
<comment type="function">
    <text evidence="9">Involved in pre-mRNA splicing as component of the U4/U6-U5 tri-snRNP complex, one of the building blocks of the spliceosome. Enhances dihydrotestosterone-induced transactivation activity of AR, as well as dexamethasone-induced transactivation activity of NR3C1, but does not affect estrogen-induced transactivation.</text>
</comment>
<evidence type="ECO:0000259" key="12">
    <source>
        <dbReference type="Pfam" id="PF06424"/>
    </source>
</evidence>
<evidence type="ECO:0000256" key="4">
    <source>
        <dbReference type="ARBA" id="ARBA00022737"/>
    </source>
</evidence>
<proteinExistence type="predicted"/>
<dbReference type="InterPro" id="IPR011990">
    <property type="entry name" value="TPR-like_helical_dom_sf"/>
</dbReference>
<keyword evidence="10" id="KW-0802">TPR repeat</keyword>
<dbReference type="InterPro" id="IPR003107">
    <property type="entry name" value="HAT"/>
</dbReference>
<dbReference type="Pfam" id="PF13181">
    <property type="entry name" value="TPR_8"/>
    <property type="match status" value="2"/>
</dbReference>
<keyword evidence="4" id="KW-0677">Repeat</keyword>
<evidence type="ECO:0000256" key="8">
    <source>
        <dbReference type="ARBA" id="ARBA00032140"/>
    </source>
</evidence>